<dbReference type="PANTHER" id="PTHR47618:SF1">
    <property type="entry name" value="BIFUNCTIONAL OLIGORIBONUCLEASE AND PAP PHOSPHATASE NRNA"/>
    <property type="match status" value="1"/>
</dbReference>
<dbReference type="PANTHER" id="PTHR47618">
    <property type="entry name" value="BIFUNCTIONAL OLIGORIBONUCLEASE AND PAP PHOSPHATASE NRNA"/>
    <property type="match status" value="1"/>
</dbReference>
<dbReference type="Pfam" id="PF02272">
    <property type="entry name" value="DHHA1"/>
    <property type="match status" value="1"/>
</dbReference>
<accession>A0A9Q8ILQ1</accession>
<protein>
    <submittedName>
        <fullName evidence="3">Bifunctional oligoribonuclease/PAP phosphatase NrnA</fullName>
    </submittedName>
</protein>
<comment type="caution">
    <text evidence="3">The sequence shown here is derived from an EMBL/GenBank/DDBJ whole genome shotgun (WGS) entry which is preliminary data.</text>
</comment>
<feature type="domain" description="DDH" evidence="1">
    <location>
        <begin position="26"/>
        <end position="162"/>
    </location>
</feature>
<dbReference type="Pfam" id="PF01368">
    <property type="entry name" value="DHH"/>
    <property type="match status" value="1"/>
</dbReference>
<feature type="domain" description="DHHA1" evidence="2">
    <location>
        <begin position="242"/>
        <end position="320"/>
    </location>
</feature>
<dbReference type="RefSeq" id="WP_140987253.1">
    <property type="nucleotide sequence ID" value="NZ_QUBG01000005.1"/>
</dbReference>
<evidence type="ECO:0000259" key="2">
    <source>
        <dbReference type="Pfam" id="PF02272"/>
    </source>
</evidence>
<dbReference type="AlphaFoldDB" id="A0A9Q8ILQ1"/>
<dbReference type="Gene3D" id="3.10.310.30">
    <property type="match status" value="1"/>
</dbReference>
<proteinExistence type="predicted"/>
<dbReference type="InterPro" id="IPR003156">
    <property type="entry name" value="DHHA1_dom"/>
</dbReference>
<dbReference type="InterPro" id="IPR038763">
    <property type="entry name" value="DHH_sf"/>
</dbReference>
<sequence>MQKILKAFNLSTEKKIIKAICDFDTIIIHRHQRPDPDAYGSQMGLANIIKTSFPNKKVYCVGKQYHGFDWLGKTDNIDDDVYKNALVIVCDTANQPRVDDSRYNKGKMMIKIDHHPNDDQFGDIMWVKPEASSTSELIYDLYDASKKLKINDEAGRLLYAGIVGDTGRFKYPSTSANTFRVASELAKLNFSTTEVNNIESEIDIPLARLSAYVYENLNIKDSGAAYLILSDKVLEPFNLGDESTSAVVPLPGNIKQVSSWAIFVQQKDGSYRIRLRSKGPSINELAKKFGGGGHPLAIGAVAKDDEEIKQVIEQLDTLVADYKGDK</sequence>
<name>A0A9Q8ILQ1_9LACO</name>
<evidence type="ECO:0000259" key="1">
    <source>
        <dbReference type="Pfam" id="PF01368"/>
    </source>
</evidence>
<dbReference type="SUPFAM" id="SSF64182">
    <property type="entry name" value="DHH phosphoesterases"/>
    <property type="match status" value="1"/>
</dbReference>
<dbReference type="Proteomes" id="UP000784700">
    <property type="component" value="Unassembled WGS sequence"/>
</dbReference>
<dbReference type="InterPro" id="IPR001667">
    <property type="entry name" value="DDH_dom"/>
</dbReference>
<evidence type="ECO:0000313" key="4">
    <source>
        <dbReference type="Proteomes" id="UP000784700"/>
    </source>
</evidence>
<dbReference type="EMBL" id="QUBG01000005">
    <property type="protein sequence ID" value="TPR43505.1"/>
    <property type="molecule type" value="Genomic_DNA"/>
</dbReference>
<reference evidence="3" key="1">
    <citation type="submission" date="2018-08" db="EMBL/GenBank/DDBJ databases">
        <title>Comparative genomics of wild bee and flower associated Lactobacillus reveals potential adaptation to the bee host.</title>
        <authorList>
            <person name="Vuong H.Q."/>
            <person name="Mcfrederick Q.S."/>
        </authorList>
    </citation>
    <scope>NUCLEOTIDE SEQUENCE</scope>
    <source>
        <strain evidence="3">HV_63</strain>
    </source>
</reference>
<dbReference type="Gene3D" id="3.90.1640.10">
    <property type="entry name" value="inorganic pyrophosphatase (n-terminal core)"/>
    <property type="match status" value="1"/>
</dbReference>
<organism evidence="3 4">
    <name type="scientific">Apilactobacillus micheneri</name>
    <dbReference type="NCBI Taxonomy" id="1899430"/>
    <lineage>
        <taxon>Bacteria</taxon>
        <taxon>Bacillati</taxon>
        <taxon>Bacillota</taxon>
        <taxon>Bacilli</taxon>
        <taxon>Lactobacillales</taxon>
        <taxon>Lactobacillaceae</taxon>
        <taxon>Apilactobacillus</taxon>
    </lineage>
</organism>
<dbReference type="GO" id="GO:0003676">
    <property type="term" value="F:nucleic acid binding"/>
    <property type="evidence" value="ECO:0007669"/>
    <property type="project" value="InterPro"/>
</dbReference>
<dbReference type="InterPro" id="IPR051319">
    <property type="entry name" value="Oligoribo/pAp-PDE_c-di-AMP_PDE"/>
</dbReference>
<gene>
    <name evidence="3" type="ORF">DY130_05680</name>
</gene>
<evidence type="ECO:0000313" key="3">
    <source>
        <dbReference type="EMBL" id="TPR43505.1"/>
    </source>
</evidence>